<dbReference type="GO" id="GO:0005829">
    <property type="term" value="C:cytosol"/>
    <property type="evidence" value="ECO:0007669"/>
    <property type="project" value="TreeGrafter"/>
</dbReference>
<evidence type="ECO:0000256" key="16">
    <source>
        <dbReference type="HAMAP-Rule" id="MF_01113"/>
    </source>
</evidence>
<dbReference type="GeneID" id="58091739"/>
<dbReference type="GO" id="GO:0003684">
    <property type="term" value="F:damaged DNA binding"/>
    <property type="evidence" value="ECO:0007669"/>
    <property type="project" value="InterPro"/>
</dbReference>
<evidence type="ECO:0000256" key="7">
    <source>
        <dbReference type="ARBA" id="ARBA00022695"/>
    </source>
</evidence>
<dbReference type="Gene3D" id="1.10.150.20">
    <property type="entry name" value="5' to 3' exonuclease, C-terminal subdomain"/>
    <property type="match status" value="1"/>
</dbReference>
<dbReference type="GO" id="GO:0000287">
    <property type="term" value="F:magnesium ion binding"/>
    <property type="evidence" value="ECO:0007669"/>
    <property type="project" value="UniProtKB-UniRule"/>
</dbReference>
<dbReference type="SUPFAM" id="SSF100879">
    <property type="entry name" value="Lesion bypass DNA polymerase (Y-family), little finger domain"/>
    <property type="match status" value="1"/>
</dbReference>
<comment type="function">
    <text evidence="16">Poorly processive, error-prone DNA polymerase involved in untargeted mutagenesis. Copies undamaged DNA at stalled replication forks, which arise in vivo from mismatched or misaligned primer ends. These misaligned primers can be extended by PolIV. Exhibits no 3'-5' exonuclease (proofreading) activity. May be involved in translesional synthesis, in conjunction with the beta clamp from PolIII.</text>
</comment>
<organism evidence="18 19">
    <name type="scientific">Staphylococcus lugdunensis</name>
    <dbReference type="NCBI Taxonomy" id="28035"/>
    <lineage>
        <taxon>Bacteria</taxon>
        <taxon>Bacillati</taxon>
        <taxon>Bacillota</taxon>
        <taxon>Bacilli</taxon>
        <taxon>Bacillales</taxon>
        <taxon>Staphylococcaceae</taxon>
        <taxon>Staphylococcus</taxon>
    </lineage>
</organism>
<keyword evidence="11 16" id="KW-0460">Magnesium</keyword>
<evidence type="ECO:0000256" key="14">
    <source>
        <dbReference type="ARBA" id="ARBA00023204"/>
    </source>
</evidence>
<dbReference type="CDD" id="cd03586">
    <property type="entry name" value="PolY_Pol_IV_kappa"/>
    <property type="match status" value="1"/>
</dbReference>
<dbReference type="InterPro" id="IPR024728">
    <property type="entry name" value="PolY_HhH_motif"/>
</dbReference>
<evidence type="ECO:0000256" key="3">
    <source>
        <dbReference type="ARBA" id="ARBA00011245"/>
    </source>
</evidence>
<dbReference type="RefSeq" id="WP_002492706.1">
    <property type="nucleotide sequence ID" value="NZ_AP021848.1"/>
</dbReference>
<evidence type="ECO:0000256" key="13">
    <source>
        <dbReference type="ARBA" id="ARBA00023125"/>
    </source>
</evidence>
<keyword evidence="8 16" id="KW-0235">DNA replication</keyword>
<reference evidence="18 19" key="1">
    <citation type="journal article" date="2019" name="Sci. Transl. Med.">
        <title>Quorum sensing between bacterial species on the skin protects against epidermal injury in atopic dermatitis.</title>
        <authorList>
            <person name="Williams M.R."/>
        </authorList>
    </citation>
    <scope>NUCLEOTIDE SEQUENCE [LARGE SCALE GENOMIC DNA]</scope>
    <source>
        <strain evidence="18 19">E7</strain>
    </source>
</reference>
<keyword evidence="13 16" id="KW-0238">DNA-binding</keyword>
<dbReference type="HAMAP" id="MF_01113">
    <property type="entry name" value="DNApol_IV"/>
    <property type="match status" value="1"/>
</dbReference>
<keyword evidence="6 16" id="KW-0808">Transferase</keyword>
<dbReference type="Gene3D" id="3.30.1490.100">
    <property type="entry name" value="DNA polymerase, Y-family, little finger domain"/>
    <property type="match status" value="1"/>
</dbReference>
<dbReference type="GO" id="GO:0006261">
    <property type="term" value="P:DNA-templated DNA replication"/>
    <property type="evidence" value="ECO:0007669"/>
    <property type="project" value="UniProtKB-UniRule"/>
</dbReference>
<proteinExistence type="inferred from homology"/>
<evidence type="ECO:0000256" key="5">
    <source>
        <dbReference type="ARBA" id="ARBA00022490"/>
    </source>
</evidence>
<keyword evidence="10 16" id="KW-0227">DNA damage</keyword>
<evidence type="ECO:0000256" key="15">
    <source>
        <dbReference type="ARBA" id="ARBA00049244"/>
    </source>
</evidence>
<dbReference type="PANTHER" id="PTHR11076">
    <property type="entry name" value="DNA REPAIR POLYMERASE UMUC / TRANSFERASE FAMILY MEMBER"/>
    <property type="match status" value="1"/>
</dbReference>
<comment type="subunit">
    <text evidence="3 16">Monomer.</text>
</comment>
<dbReference type="SUPFAM" id="SSF56672">
    <property type="entry name" value="DNA/RNA polymerases"/>
    <property type="match status" value="1"/>
</dbReference>
<dbReference type="GO" id="GO:0003887">
    <property type="term" value="F:DNA-directed DNA polymerase activity"/>
    <property type="evidence" value="ECO:0007669"/>
    <property type="project" value="UniProtKB-UniRule"/>
</dbReference>
<dbReference type="PROSITE" id="PS50173">
    <property type="entry name" value="UMUC"/>
    <property type="match status" value="1"/>
</dbReference>
<dbReference type="FunFam" id="3.30.1490.100:FF:000004">
    <property type="entry name" value="DNA polymerase IV"/>
    <property type="match status" value="1"/>
</dbReference>
<dbReference type="GO" id="GO:0009432">
    <property type="term" value="P:SOS response"/>
    <property type="evidence" value="ECO:0007669"/>
    <property type="project" value="TreeGrafter"/>
</dbReference>
<evidence type="ECO:0000256" key="4">
    <source>
        <dbReference type="ARBA" id="ARBA00022457"/>
    </source>
</evidence>
<dbReference type="InterPro" id="IPR036775">
    <property type="entry name" value="DNA_pol_Y-fam_lit_finger_sf"/>
</dbReference>
<evidence type="ECO:0000259" key="17">
    <source>
        <dbReference type="PROSITE" id="PS50173"/>
    </source>
</evidence>
<dbReference type="Gene3D" id="3.30.70.270">
    <property type="match status" value="1"/>
</dbReference>
<dbReference type="NCBIfam" id="NF010731">
    <property type="entry name" value="PRK14133.1"/>
    <property type="match status" value="1"/>
</dbReference>
<feature type="active site" evidence="16">
    <location>
        <position position="106"/>
    </location>
</feature>
<comment type="similarity">
    <text evidence="2 16">Belongs to the DNA polymerase type-Y family.</text>
</comment>
<keyword evidence="7 16" id="KW-0548">Nucleotidyltransferase</keyword>
<feature type="site" description="Substrate discrimination" evidence="16">
    <location>
        <position position="15"/>
    </location>
</feature>
<evidence type="ECO:0000313" key="18">
    <source>
        <dbReference type="EMBL" id="TBW71572.1"/>
    </source>
</evidence>
<dbReference type="Pfam" id="PF11799">
    <property type="entry name" value="IMS_C"/>
    <property type="match status" value="1"/>
</dbReference>
<dbReference type="InterPro" id="IPR050116">
    <property type="entry name" value="DNA_polymerase-Y"/>
</dbReference>
<dbReference type="InterPro" id="IPR043502">
    <property type="entry name" value="DNA/RNA_pol_sf"/>
</dbReference>
<evidence type="ECO:0000313" key="19">
    <source>
        <dbReference type="Proteomes" id="UP000293637"/>
    </source>
</evidence>
<keyword evidence="12 16" id="KW-0239">DNA-directed DNA polymerase</keyword>
<dbReference type="Proteomes" id="UP000293637">
    <property type="component" value="Unassembled WGS sequence"/>
</dbReference>
<evidence type="ECO:0000256" key="12">
    <source>
        <dbReference type="ARBA" id="ARBA00022932"/>
    </source>
</evidence>
<feature type="binding site" evidence="16">
    <location>
        <position position="10"/>
    </location>
    <ligand>
        <name>Mg(2+)</name>
        <dbReference type="ChEBI" id="CHEBI:18420"/>
    </ligand>
</feature>
<evidence type="ECO:0000256" key="11">
    <source>
        <dbReference type="ARBA" id="ARBA00022842"/>
    </source>
</evidence>
<dbReference type="FunFam" id="3.40.1170.60:FF:000001">
    <property type="entry name" value="DNA polymerase IV"/>
    <property type="match status" value="1"/>
</dbReference>
<dbReference type="EC" id="2.7.7.7" evidence="16"/>
<dbReference type="EMBL" id="SCHB01000007">
    <property type="protein sequence ID" value="TBW71572.1"/>
    <property type="molecule type" value="Genomic_DNA"/>
</dbReference>
<dbReference type="InterPro" id="IPR017961">
    <property type="entry name" value="DNA_pol_Y-fam_little_finger"/>
</dbReference>
<dbReference type="Pfam" id="PF11798">
    <property type="entry name" value="IMS_HHH"/>
    <property type="match status" value="1"/>
</dbReference>
<protein>
    <recommendedName>
        <fullName evidence="16">DNA polymerase IV</fullName>
        <shortName evidence="16">Pol IV</shortName>
        <ecNumber evidence="16">2.7.7.7</ecNumber>
    </recommendedName>
</protein>
<evidence type="ECO:0000256" key="9">
    <source>
        <dbReference type="ARBA" id="ARBA00022723"/>
    </source>
</evidence>
<dbReference type="PANTHER" id="PTHR11076:SF33">
    <property type="entry name" value="DNA POLYMERASE KAPPA"/>
    <property type="match status" value="1"/>
</dbReference>
<dbReference type="GO" id="GO:0042276">
    <property type="term" value="P:error-prone translesion synthesis"/>
    <property type="evidence" value="ECO:0007669"/>
    <property type="project" value="TreeGrafter"/>
</dbReference>
<evidence type="ECO:0000256" key="1">
    <source>
        <dbReference type="ARBA" id="ARBA00004496"/>
    </source>
</evidence>
<sequence>MTERRIVHIDMDFFFAQVEMRDNPKLRGKPVIVGGKASSRGVVSTASYEARKYGVHSAMPMSQAHKLCPDGYYVQGQYEKYRTISNEIMSIFRSYTEAVEPMSLDEAYLDITHLVRPDLPASQIANYIRRDIYEKTHLTASAGVSYNKFLAKLASGMNKPNGMTVIDYENVHKILMALDIGDFPGVGKASEKIMHKHGIYNGQDLYQKDVFELVRLFGKRGRGLYNKARGIDDSPVKSSRIRKSVGTERTFATDVNDDDEILQKMWELSGKTAERLNKLQKSAKTVTVKIKTFKFETLSKQMSLRDPIRSETDIYNIAYMLYAELKDPEMPIRLIGVTVGNLVKSTYRNMTIYDFISKS</sequence>
<accession>A0A4Q9W8V1</accession>
<dbReference type="GO" id="GO:0006281">
    <property type="term" value="P:DNA repair"/>
    <property type="evidence" value="ECO:0007669"/>
    <property type="project" value="UniProtKB-UniRule"/>
</dbReference>
<gene>
    <name evidence="16" type="primary">dinB</name>
    <name evidence="18" type="ORF">EQ812_10210</name>
</gene>
<comment type="catalytic activity">
    <reaction evidence="15 16">
        <text>DNA(n) + a 2'-deoxyribonucleoside 5'-triphosphate = DNA(n+1) + diphosphate</text>
        <dbReference type="Rhea" id="RHEA:22508"/>
        <dbReference type="Rhea" id="RHEA-COMP:17339"/>
        <dbReference type="Rhea" id="RHEA-COMP:17340"/>
        <dbReference type="ChEBI" id="CHEBI:33019"/>
        <dbReference type="ChEBI" id="CHEBI:61560"/>
        <dbReference type="ChEBI" id="CHEBI:173112"/>
        <dbReference type="EC" id="2.7.7.7"/>
    </reaction>
</comment>
<keyword evidence="5 16" id="KW-0963">Cytoplasm</keyword>
<comment type="subcellular location">
    <subcellularLocation>
        <location evidence="1 16">Cytoplasm</location>
    </subcellularLocation>
</comment>
<dbReference type="InterPro" id="IPR043128">
    <property type="entry name" value="Rev_trsase/Diguanyl_cyclase"/>
</dbReference>
<keyword evidence="4 16" id="KW-0515">Mutator protein</keyword>
<feature type="domain" description="UmuC" evidence="17">
    <location>
        <begin position="6"/>
        <end position="187"/>
    </location>
</feature>
<dbReference type="Gene3D" id="3.40.1170.60">
    <property type="match status" value="1"/>
</dbReference>
<evidence type="ECO:0000256" key="2">
    <source>
        <dbReference type="ARBA" id="ARBA00010945"/>
    </source>
</evidence>
<dbReference type="Pfam" id="PF00817">
    <property type="entry name" value="IMS"/>
    <property type="match status" value="1"/>
</dbReference>
<dbReference type="InterPro" id="IPR001126">
    <property type="entry name" value="UmuC"/>
</dbReference>
<dbReference type="NCBIfam" id="NF002677">
    <property type="entry name" value="PRK02406.1"/>
    <property type="match status" value="1"/>
</dbReference>
<evidence type="ECO:0000256" key="6">
    <source>
        <dbReference type="ARBA" id="ARBA00022679"/>
    </source>
</evidence>
<evidence type="ECO:0000256" key="10">
    <source>
        <dbReference type="ARBA" id="ARBA00022763"/>
    </source>
</evidence>
<keyword evidence="9 16" id="KW-0479">Metal-binding</keyword>
<comment type="cofactor">
    <cofactor evidence="16">
        <name>Mg(2+)</name>
        <dbReference type="ChEBI" id="CHEBI:18420"/>
    </cofactor>
    <text evidence="16">Binds 2 magnesium ions per subunit.</text>
</comment>
<dbReference type="AlphaFoldDB" id="A0A4Q9W8V1"/>
<feature type="binding site" evidence="16">
    <location>
        <position position="105"/>
    </location>
    <ligand>
        <name>Mg(2+)</name>
        <dbReference type="ChEBI" id="CHEBI:18420"/>
    </ligand>
</feature>
<name>A0A4Q9W8V1_STALU</name>
<dbReference type="InterPro" id="IPR022880">
    <property type="entry name" value="DNApol_IV"/>
</dbReference>
<keyword evidence="14 16" id="KW-0234">DNA repair</keyword>
<evidence type="ECO:0000256" key="8">
    <source>
        <dbReference type="ARBA" id="ARBA00022705"/>
    </source>
</evidence>
<comment type="caution">
    <text evidence="18">The sequence shown here is derived from an EMBL/GenBank/DDBJ whole genome shotgun (WGS) entry which is preliminary data.</text>
</comment>